<reference evidence="6" key="2">
    <citation type="submission" date="2021-03" db="EMBL/GenBank/DDBJ databases">
        <title>Human Oral Microbial Genomes.</title>
        <authorList>
            <person name="Johnston C.D."/>
            <person name="Chen T."/>
            <person name="Dewhirst F.E."/>
        </authorList>
    </citation>
    <scope>NUCLEOTIDE SEQUENCE</scope>
    <source>
        <strain evidence="6">F0714</strain>
    </source>
</reference>
<protein>
    <submittedName>
        <fullName evidence="7">DNA-binding transcriptional regulator CsgD</fullName>
    </submittedName>
    <submittedName>
        <fullName evidence="6">Helix-turn-helix transcriptional regulator</fullName>
    </submittedName>
</protein>
<evidence type="ECO:0000313" key="8">
    <source>
        <dbReference type="Proteomes" id="UP000273044"/>
    </source>
</evidence>
<dbReference type="RefSeq" id="WP_051014889.1">
    <property type="nucleotide sequence ID" value="NZ_CP040007.1"/>
</dbReference>
<sequence>MKGISMQTTEVANRIRGDSTARAAPTRLEFIHGPAALDGVAPQPTRNDGPRDRSRRGGSLSIAPASAARDTPGWPEAVMKVTPGSGRRAHLVGRPEGCEVTVVCDRGERIERATVPADSWPTRIIDLGVAEVCIDDRGMFRTSPGLASDIENLVHSGVQVVIATEDAEDEFNLVARLSHLKPQLLLHHTMPPEEVWHTVRSQTGNALDVHRAMIESLCGCHPILVHLFLAALCHTRDGELVSAATVIDSLADAITHVVSTQFPRSHDQAMFLLCLALRGDQVATVNVDRVLESTGLGTHYARRMVLAISSEPVPPELDAALWPRLRTHLDADTFDTARRALMPLLNDGVVDEVHHLGLLELFTGDTDSCLTPEVADVIRRVADAADTCGRSHIMRALPRFLEDESAGKAATRLAAICSDLDLTALGAALEVLDAADAVSEAAYDVLSPLVALEHPVLSAHLAEKALGTLAPDDPRTATAALSWIMTSPATTCAEPERRWCTLRRIVAMAHGDHPSAPVIRAGMAVLHAFTRRSAGAQLRELVAHQGLSPGGLPLMACCLAGLATCLNNMTDEAAMWCWRARSFASTRRAERAWVLIVHSLVAFHRRDTKLASELLARVAETTTAMRASTVGRFCELATHYLRKDPGDSERPTLPDEDAHAVLRVFATYCAANLDRRTGSVQLAIDKHFATGRALASANLTNPSILDWRQQLRTIFVSCHEDAMAECLRNDICATEKSWRSMNDLSNAPNHCEGIPPGAGKEPRRLSVSERKVAEQVAAGCTNAQAAAALFLSKRTVDTHLRNIYRRLGISNRSELTEFFKNNYREQE</sequence>
<feature type="region of interest" description="Disordered" evidence="4">
    <location>
        <begin position="1"/>
        <end position="20"/>
    </location>
</feature>
<evidence type="ECO:0000256" key="2">
    <source>
        <dbReference type="ARBA" id="ARBA00023125"/>
    </source>
</evidence>
<feature type="domain" description="HTH luxR-type" evidence="5">
    <location>
        <begin position="758"/>
        <end position="823"/>
    </location>
</feature>
<dbReference type="EMBL" id="LR134406">
    <property type="protein sequence ID" value="VEH68889.1"/>
    <property type="molecule type" value="Genomic_DNA"/>
</dbReference>
<organism evidence="7 8">
    <name type="scientific">Arachnia propionica</name>
    <dbReference type="NCBI Taxonomy" id="1750"/>
    <lineage>
        <taxon>Bacteria</taxon>
        <taxon>Bacillati</taxon>
        <taxon>Actinomycetota</taxon>
        <taxon>Actinomycetes</taxon>
        <taxon>Propionibacteriales</taxon>
        <taxon>Propionibacteriaceae</taxon>
        <taxon>Arachnia</taxon>
    </lineage>
</organism>
<gene>
    <name evidence="6" type="ORF">J5A53_14925</name>
    <name evidence="7" type="ORF">NCTC12967_00151</name>
</gene>
<dbReference type="SMART" id="SM00421">
    <property type="entry name" value="HTH_LUXR"/>
    <property type="match status" value="1"/>
</dbReference>
<feature type="compositionally biased region" description="Polar residues" evidence="4">
    <location>
        <begin position="1"/>
        <end position="11"/>
    </location>
</feature>
<dbReference type="Pfam" id="PF00196">
    <property type="entry name" value="GerE"/>
    <property type="match status" value="1"/>
</dbReference>
<proteinExistence type="predicted"/>
<dbReference type="InterPro" id="IPR016032">
    <property type="entry name" value="Sig_transdc_resp-reg_C-effctor"/>
</dbReference>
<dbReference type="AlphaFoldDB" id="A0A3N4CXJ2"/>
<dbReference type="GO" id="GO:0006355">
    <property type="term" value="P:regulation of DNA-templated transcription"/>
    <property type="evidence" value="ECO:0007669"/>
    <property type="project" value="InterPro"/>
</dbReference>
<evidence type="ECO:0000256" key="3">
    <source>
        <dbReference type="ARBA" id="ARBA00023163"/>
    </source>
</evidence>
<dbReference type="Proteomes" id="UP000273044">
    <property type="component" value="Chromosome"/>
</dbReference>
<dbReference type="PROSITE" id="PS50043">
    <property type="entry name" value="HTH_LUXR_2"/>
    <property type="match status" value="1"/>
</dbReference>
<evidence type="ECO:0000313" key="6">
    <source>
        <dbReference type="EMBL" id="QUC11028.1"/>
    </source>
</evidence>
<evidence type="ECO:0000313" key="7">
    <source>
        <dbReference type="EMBL" id="VEH68889.1"/>
    </source>
</evidence>
<dbReference type="OrthoDB" id="3202170at2"/>
<dbReference type="InterPro" id="IPR000792">
    <property type="entry name" value="Tscrpt_reg_LuxR_C"/>
</dbReference>
<name>A0A3N4CXJ2_9ACTN</name>
<keyword evidence="2 7" id="KW-0238">DNA-binding</keyword>
<dbReference type="PANTHER" id="PTHR44688:SF16">
    <property type="entry name" value="DNA-BINDING TRANSCRIPTIONAL ACTIVATOR DEVR_DOSR"/>
    <property type="match status" value="1"/>
</dbReference>
<evidence type="ECO:0000256" key="1">
    <source>
        <dbReference type="ARBA" id="ARBA00023015"/>
    </source>
</evidence>
<feature type="region of interest" description="Disordered" evidence="4">
    <location>
        <begin position="33"/>
        <end position="76"/>
    </location>
</feature>
<dbReference type="Proteomes" id="UP000677180">
    <property type="component" value="Chromosome"/>
</dbReference>
<dbReference type="CDD" id="cd06170">
    <property type="entry name" value="LuxR_C_like"/>
    <property type="match status" value="1"/>
</dbReference>
<dbReference type="Gene3D" id="1.10.10.10">
    <property type="entry name" value="Winged helix-like DNA-binding domain superfamily/Winged helix DNA-binding domain"/>
    <property type="match status" value="1"/>
</dbReference>
<dbReference type="GO" id="GO:0003677">
    <property type="term" value="F:DNA binding"/>
    <property type="evidence" value="ECO:0007669"/>
    <property type="project" value="UniProtKB-KW"/>
</dbReference>
<keyword evidence="3" id="KW-0804">Transcription</keyword>
<dbReference type="PRINTS" id="PR00038">
    <property type="entry name" value="HTHLUXR"/>
</dbReference>
<reference evidence="7 8" key="1">
    <citation type="submission" date="2018-12" db="EMBL/GenBank/DDBJ databases">
        <authorList>
            <consortium name="Pathogen Informatics"/>
        </authorList>
    </citation>
    <scope>NUCLEOTIDE SEQUENCE [LARGE SCALE GENOMIC DNA]</scope>
    <source>
        <strain evidence="7 8">NCTC12967</strain>
    </source>
</reference>
<evidence type="ECO:0000259" key="5">
    <source>
        <dbReference type="PROSITE" id="PS50043"/>
    </source>
</evidence>
<dbReference type="InterPro" id="IPR036388">
    <property type="entry name" value="WH-like_DNA-bd_sf"/>
</dbReference>
<dbReference type="PANTHER" id="PTHR44688">
    <property type="entry name" value="DNA-BINDING TRANSCRIPTIONAL ACTIVATOR DEVR_DOSR"/>
    <property type="match status" value="1"/>
</dbReference>
<evidence type="ECO:0000256" key="4">
    <source>
        <dbReference type="SAM" id="MobiDB-lite"/>
    </source>
</evidence>
<dbReference type="SUPFAM" id="SSF46894">
    <property type="entry name" value="C-terminal effector domain of the bipartite response regulators"/>
    <property type="match status" value="1"/>
</dbReference>
<dbReference type="EMBL" id="CP072385">
    <property type="protein sequence ID" value="QUC11028.1"/>
    <property type="molecule type" value="Genomic_DNA"/>
</dbReference>
<accession>A0A3N4CXJ2</accession>
<keyword evidence="8" id="KW-1185">Reference proteome</keyword>
<keyword evidence="1" id="KW-0805">Transcription regulation</keyword>